<keyword evidence="5" id="KW-1185">Reference proteome</keyword>
<dbReference type="GO" id="GO:0005737">
    <property type="term" value="C:cytoplasm"/>
    <property type="evidence" value="ECO:0007669"/>
    <property type="project" value="TreeGrafter"/>
</dbReference>
<feature type="domain" description="CNH" evidence="3">
    <location>
        <begin position="1"/>
        <end position="202"/>
    </location>
</feature>
<dbReference type="PANTHER" id="PTHR12894:SF30">
    <property type="entry name" value="TRANSFORMING GROWTH FACTOR-BETA RECEPTOR-ASSOCIATED PROTEIN 1-LIKE"/>
    <property type="match status" value="1"/>
</dbReference>
<dbReference type="InterPro" id="IPR032914">
    <property type="entry name" value="Vam6/VPS39/TRAP1"/>
</dbReference>
<dbReference type="PROSITE" id="PS50219">
    <property type="entry name" value="CNH"/>
    <property type="match status" value="1"/>
</dbReference>
<dbReference type="AlphaFoldDB" id="A0AA47NYG0"/>
<organism evidence="4 5">
    <name type="scientific">Merluccius polli</name>
    <name type="common">Benguela hake</name>
    <name type="synonym">Merluccius cadenati</name>
    <dbReference type="NCBI Taxonomy" id="89951"/>
    <lineage>
        <taxon>Eukaryota</taxon>
        <taxon>Metazoa</taxon>
        <taxon>Chordata</taxon>
        <taxon>Craniata</taxon>
        <taxon>Vertebrata</taxon>
        <taxon>Euteleostomi</taxon>
        <taxon>Actinopterygii</taxon>
        <taxon>Neopterygii</taxon>
        <taxon>Teleostei</taxon>
        <taxon>Neoteleostei</taxon>
        <taxon>Acanthomorphata</taxon>
        <taxon>Zeiogadaria</taxon>
        <taxon>Gadariae</taxon>
        <taxon>Gadiformes</taxon>
        <taxon>Gadoidei</taxon>
        <taxon>Merlucciidae</taxon>
        <taxon>Merluccius</taxon>
    </lineage>
</organism>
<accession>A0AA47NYG0</accession>
<sequence>MFSLEPIPALKAIQHTSCMEVSASSSSSSSSPQLELITSSSRRKVVRIHAVRVDRWEVLREVSLPQDPVSLAVDGPCVCVATGDRYHLLCDLRAGGSMELFPHGRSRQQGALVVPVGGGEFLLNAPGSLAMFVTSTGTCRRPPMPWAQDALAAAVCLPYVVALRPGGLSVYSLLDRALKADGGSGRGPGPGGVLAFTDRQITGLSLVPLEEQIRALAGRQRPGEALSLLDGVRGHLQPHAYEELRKDISYLAGVDRFNQQAFAEAKELFITGDVDPREIISLYPDMGPCLGDEGFVPRRRETTGQKVTDLRRLQREDAAAYRRYLAFLADYLAVVRAAAAAGRGGVPAEAVDCALLRVYAEQGGGGGGVEEEGESLRSLVASPNACSLHRCVAVLEQYNRYFVLGMLYQSHGNHTEAIKTWVKIADGHTEDSSCPDVYGHIVSTLTAQDTDTVWMFAEWALQKNQEVGVQIFTKHHQDDPNTFRAEEIITLLKNYPHASLLYLEFLINEQRSETESHHTRLALAYVLQILEDEALAEAGRDQEEAAGPALDLRVLRCAGRSRATGLHAERAILLGRSGDHDQALRVLVHEARDPGAARDYCHRAASRGEAAGLRETLLLALLAAYLSSDDLAGEAVEELLLGEDSLRFPAGRAALELLPGSWSVGRVGRFLVGSLRGTLHQRRMAAVQRGLAQAEFLRHKALWVRMRRQLLAVQRPLHTESTQASQTMVRVRRGQACRACQTELTGSFARTARGDLLHTHCMKTQNHPDPEGAVKQNRPLPGLLSTGRPGLRSARDSARCDWPRGQGRVR</sequence>
<dbReference type="GO" id="GO:0006914">
    <property type="term" value="P:autophagy"/>
    <property type="evidence" value="ECO:0007669"/>
    <property type="project" value="TreeGrafter"/>
</dbReference>
<evidence type="ECO:0000256" key="2">
    <source>
        <dbReference type="SAM" id="MobiDB-lite"/>
    </source>
</evidence>
<comment type="caution">
    <text evidence="4">The sequence shown here is derived from an EMBL/GenBank/DDBJ whole genome shotgun (WGS) entry which is preliminary data.</text>
</comment>
<dbReference type="GO" id="GO:0034058">
    <property type="term" value="P:endosomal vesicle fusion"/>
    <property type="evidence" value="ECO:0007669"/>
    <property type="project" value="TreeGrafter"/>
</dbReference>
<dbReference type="InterPro" id="IPR000547">
    <property type="entry name" value="Clathrin_H-chain/VPS_repeat"/>
</dbReference>
<feature type="compositionally biased region" description="Basic and acidic residues" evidence="2">
    <location>
        <begin position="793"/>
        <end position="802"/>
    </location>
</feature>
<evidence type="ECO:0000313" key="4">
    <source>
        <dbReference type="EMBL" id="KAK0140542.1"/>
    </source>
</evidence>
<evidence type="ECO:0000259" key="3">
    <source>
        <dbReference type="PROSITE" id="PS50219"/>
    </source>
</evidence>
<dbReference type="Pfam" id="PF10366">
    <property type="entry name" value="Vps39_1"/>
    <property type="match status" value="1"/>
</dbReference>
<protein>
    <submittedName>
        <fullName evidence="4">Transforming growth factor-beta receptor-associated protein 1</fullName>
    </submittedName>
</protein>
<evidence type="ECO:0000313" key="5">
    <source>
        <dbReference type="Proteomes" id="UP001174136"/>
    </source>
</evidence>
<gene>
    <name evidence="4" type="primary">Tgfbrap1</name>
    <name evidence="4" type="ORF">N1851_022479</name>
</gene>
<name>A0AA47NYG0_MERPO</name>
<dbReference type="InterPro" id="IPR001180">
    <property type="entry name" value="CNH_dom"/>
</dbReference>
<dbReference type="PANTHER" id="PTHR12894">
    <property type="entry name" value="CNH DOMAIN CONTAINING"/>
    <property type="match status" value="1"/>
</dbReference>
<feature type="repeat" description="CHCR" evidence="1">
    <location>
        <begin position="472"/>
        <end position="630"/>
    </location>
</feature>
<reference evidence="4" key="1">
    <citation type="journal article" date="2023" name="Front. Mar. Sci.">
        <title>A new Merluccius polli reference genome to investigate the effects of global change in West African waters.</title>
        <authorList>
            <person name="Mateo J.L."/>
            <person name="Blanco-Fernandez C."/>
            <person name="Garcia-Vazquez E."/>
            <person name="Machado-Schiaffino G."/>
        </authorList>
    </citation>
    <scope>NUCLEOTIDE SEQUENCE</scope>
    <source>
        <strain evidence="4">C29</strain>
        <tissue evidence="4">Fin</tissue>
    </source>
</reference>
<feature type="region of interest" description="Disordered" evidence="2">
    <location>
        <begin position="764"/>
        <end position="810"/>
    </location>
</feature>
<dbReference type="InterPro" id="IPR019452">
    <property type="entry name" value="VPS39/TGF_beta_rcpt-assoc_1"/>
</dbReference>
<keyword evidence="4" id="KW-0675">Receptor</keyword>
<dbReference type="EMBL" id="JAOPHQ010004068">
    <property type="protein sequence ID" value="KAK0140542.1"/>
    <property type="molecule type" value="Genomic_DNA"/>
</dbReference>
<dbReference type="PROSITE" id="PS50236">
    <property type="entry name" value="CHCR"/>
    <property type="match status" value="1"/>
</dbReference>
<dbReference type="Proteomes" id="UP001174136">
    <property type="component" value="Unassembled WGS sequence"/>
</dbReference>
<evidence type="ECO:0000256" key="1">
    <source>
        <dbReference type="PROSITE-ProRule" id="PRU01006"/>
    </source>
</evidence>
<dbReference type="GO" id="GO:0016020">
    <property type="term" value="C:membrane"/>
    <property type="evidence" value="ECO:0007669"/>
    <property type="project" value="TreeGrafter"/>
</dbReference>
<dbReference type="GO" id="GO:0006886">
    <property type="term" value="P:intracellular protein transport"/>
    <property type="evidence" value="ECO:0007669"/>
    <property type="project" value="UniProtKB-UniRule"/>
</dbReference>
<proteinExistence type="predicted"/>